<keyword evidence="5" id="KW-1185">Reference proteome</keyword>
<protein>
    <recommendedName>
        <fullName evidence="3">Caspase family p20 domain-containing protein</fullName>
    </recommendedName>
</protein>
<proteinExistence type="predicted"/>
<dbReference type="NCBIfam" id="NF047832">
    <property type="entry name" value="caspase_w_EACC1"/>
    <property type="match status" value="1"/>
</dbReference>
<dbReference type="Proteomes" id="UP000215483">
    <property type="component" value="Unassembled WGS sequence"/>
</dbReference>
<dbReference type="AlphaFoldDB" id="A0A233S140"/>
<name>A0A233S140_STRDA</name>
<sequence length="571" mass="61635">MGESRHALIIANDAYEDQGLKTLRAPGHDAEALSEVLGDPQIGDFDVEVVRNASAQDMRTSIEAFFSDRRRDDKLVLHFSCHGIKNESGDLYFAARDTQPRLLNATAVPAQFVYGCMSGTRAGCTALFLDCCYGGAFSRGASVRASPDMHVLDAFTGEKPSGGRGWAVITASNSMEYAFEDAKLTEGSTAKPSVFTHAVVEGLETGDADLKGRGEVWLDDLYEYVFDRVKERNPNQTPSKTTQMQGSMQLAHSRHRRIRVEAEPLPRRVQEALRSRNEFTRLGAVDEVRSRMESQNLSMAEGARQALETVARDDTQQVADKARRALSDACLKPSPARLDFGRVPRGTAAPRQSVSLHGTPLARHCVAHATCKWLQVEESAEGLTVGVDTSVEGRLTGDIALKGVADDAVVQVEAEVVPPPPEKPPDKSPTGSEGKEPGLTHRRESRLLLAPALAAAALALAVTSVITAVVAIVGTWHAEEGLRVGPEETFATSAHHHGVITALITALITATTALVLGAFARRDLSARRKRYTPGAKSATRSMTSAAKRCAIPVFVLTVLMSIAYNIVTQYK</sequence>
<dbReference type="InterPro" id="IPR001309">
    <property type="entry name" value="Pept_C14_p20"/>
</dbReference>
<dbReference type="InterPro" id="IPR029030">
    <property type="entry name" value="Caspase-like_dom_sf"/>
</dbReference>
<keyword evidence="2" id="KW-0472">Membrane</keyword>
<dbReference type="GO" id="GO:0004197">
    <property type="term" value="F:cysteine-type endopeptidase activity"/>
    <property type="evidence" value="ECO:0007669"/>
    <property type="project" value="InterPro"/>
</dbReference>
<dbReference type="RefSeq" id="WP_094221640.1">
    <property type="nucleotide sequence ID" value="NZ_MCGQ01000046.1"/>
</dbReference>
<dbReference type="PANTHER" id="PTHR22576:SF37">
    <property type="entry name" value="MUCOSA-ASSOCIATED LYMPHOID TISSUE LYMPHOMA TRANSLOCATION PROTEIN 1"/>
    <property type="match status" value="1"/>
</dbReference>
<dbReference type="OrthoDB" id="491589at2"/>
<dbReference type="PROSITE" id="PS50208">
    <property type="entry name" value="CASPASE_P20"/>
    <property type="match status" value="1"/>
</dbReference>
<accession>A0A233S140</accession>
<gene>
    <name evidence="4" type="ORF">BEK98_38750</name>
</gene>
<keyword evidence="2" id="KW-0812">Transmembrane</keyword>
<organism evidence="4 5">
    <name type="scientific">Streptomyces diastatochromogenes</name>
    <dbReference type="NCBI Taxonomy" id="42236"/>
    <lineage>
        <taxon>Bacteria</taxon>
        <taxon>Bacillati</taxon>
        <taxon>Actinomycetota</taxon>
        <taxon>Actinomycetes</taxon>
        <taxon>Kitasatosporales</taxon>
        <taxon>Streptomycetaceae</taxon>
        <taxon>Streptomyces</taxon>
    </lineage>
</organism>
<reference evidence="4 5" key="1">
    <citation type="submission" date="2016-07" db="EMBL/GenBank/DDBJ databases">
        <title>Draft genome of Streptomyces diastatochromogenes.</title>
        <authorList>
            <person name="Podduturi R."/>
            <person name="Lukassen M.B."/>
            <person name="Clausen N."/>
            <person name="Nielsen J.L."/>
            <person name="Jorgensen N.O."/>
        </authorList>
    </citation>
    <scope>NUCLEOTIDE SEQUENCE [LARGE SCALE GENOMIC DNA]</scope>
    <source>
        <strain evidence="4 5">DSM 40608</strain>
    </source>
</reference>
<feature type="transmembrane region" description="Helical" evidence="2">
    <location>
        <begin position="498"/>
        <end position="520"/>
    </location>
</feature>
<dbReference type="InterPro" id="IPR011600">
    <property type="entry name" value="Pept_C14_caspase"/>
</dbReference>
<comment type="caution">
    <text evidence="4">The sequence shown here is derived from an EMBL/GenBank/DDBJ whole genome shotgun (WGS) entry which is preliminary data.</text>
</comment>
<feature type="region of interest" description="Disordered" evidence="1">
    <location>
        <begin position="414"/>
        <end position="438"/>
    </location>
</feature>
<dbReference type="InterPro" id="IPR052039">
    <property type="entry name" value="Caspase-related_regulators"/>
</dbReference>
<evidence type="ECO:0000313" key="5">
    <source>
        <dbReference type="Proteomes" id="UP000215483"/>
    </source>
</evidence>
<feature type="transmembrane region" description="Helical" evidence="2">
    <location>
        <begin position="549"/>
        <end position="567"/>
    </location>
</feature>
<dbReference type="SUPFAM" id="SSF52129">
    <property type="entry name" value="Caspase-like"/>
    <property type="match status" value="1"/>
</dbReference>
<evidence type="ECO:0000256" key="1">
    <source>
        <dbReference type="SAM" id="MobiDB-lite"/>
    </source>
</evidence>
<keyword evidence="2" id="KW-1133">Transmembrane helix</keyword>
<dbReference type="PANTHER" id="PTHR22576">
    <property type="entry name" value="MUCOSA ASSOCIATED LYMPHOID TISSUE LYMPHOMA TRANSLOCATION PROTEIN 1/PARACASPASE"/>
    <property type="match status" value="1"/>
</dbReference>
<dbReference type="EMBL" id="MCGQ01000046">
    <property type="protein sequence ID" value="OXY89367.1"/>
    <property type="molecule type" value="Genomic_DNA"/>
</dbReference>
<evidence type="ECO:0000259" key="3">
    <source>
        <dbReference type="PROSITE" id="PS50208"/>
    </source>
</evidence>
<dbReference type="Pfam" id="PF00656">
    <property type="entry name" value="Peptidase_C14"/>
    <property type="match status" value="1"/>
</dbReference>
<dbReference type="GO" id="GO:0006508">
    <property type="term" value="P:proteolysis"/>
    <property type="evidence" value="ECO:0007669"/>
    <property type="project" value="InterPro"/>
</dbReference>
<feature type="transmembrane region" description="Helical" evidence="2">
    <location>
        <begin position="447"/>
        <end position="478"/>
    </location>
</feature>
<evidence type="ECO:0000256" key="2">
    <source>
        <dbReference type="SAM" id="Phobius"/>
    </source>
</evidence>
<feature type="domain" description="Caspase family p20" evidence="3">
    <location>
        <begin position="3"/>
        <end position="86"/>
    </location>
</feature>
<dbReference type="Gene3D" id="3.40.50.1460">
    <property type="match status" value="1"/>
</dbReference>
<evidence type="ECO:0000313" key="4">
    <source>
        <dbReference type="EMBL" id="OXY89367.1"/>
    </source>
</evidence>